<dbReference type="SUPFAM" id="SSF56752">
    <property type="entry name" value="D-aminoacid aminotransferase-like PLP-dependent enzymes"/>
    <property type="match status" value="1"/>
</dbReference>
<evidence type="ECO:0000313" key="2">
    <source>
        <dbReference type="EMBL" id="GAH15941.1"/>
    </source>
</evidence>
<dbReference type="GO" id="GO:0046394">
    <property type="term" value="P:carboxylic acid biosynthetic process"/>
    <property type="evidence" value="ECO:0007669"/>
    <property type="project" value="UniProtKB-ARBA"/>
</dbReference>
<comment type="caution">
    <text evidence="2">The sequence shown here is derived from an EMBL/GenBank/DDBJ whole genome shotgun (WGS) entry which is preliminary data.</text>
</comment>
<dbReference type="InterPro" id="IPR043132">
    <property type="entry name" value="BCAT-like_C"/>
</dbReference>
<dbReference type="InterPro" id="IPR001544">
    <property type="entry name" value="Aminotrans_IV"/>
</dbReference>
<dbReference type="InterPro" id="IPR043131">
    <property type="entry name" value="BCAT-like_N"/>
</dbReference>
<proteinExistence type="inferred from homology"/>
<comment type="similarity">
    <text evidence="1">Belongs to the class-IV pyridoxal-phosphate-dependent aminotransferase family.</text>
</comment>
<dbReference type="PANTHER" id="PTHR42743">
    <property type="entry name" value="AMINO-ACID AMINOTRANSFERASE"/>
    <property type="match status" value="1"/>
</dbReference>
<dbReference type="InterPro" id="IPR036038">
    <property type="entry name" value="Aminotransferase-like"/>
</dbReference>
<protein>
    <recommendedName>
        <fullName evidence="3">Branched-chain amino acid aminotransferase</fullName>
    </recommendedName>
</protein>
<dbReference type="PANTHER" id="PTHR42743:SF4">
    <property type="entry name" value="BRANCHED-CHAIN-AMINO-ACID AMINOTRANSFERASE-RELATED"/>
    <property type="match status" value="1"/>
</dbReference>
<name>X1D5B7_9ZZZZ</name>
<dbReference type="GO" id="GO:0003824">
    <property type="term" value="F:catalytic activity"/>
    <property type="evidence" value="ECO:0007669"/>
    <property type="project" value="InterPro"/>
</dbReference>
<dbReference type="AlphaFoldDB" id="X1D5B7"/>
<dbReference type="Pfam" id="PF01063">
    <property type="entry name" value="Aminotran_4"/>
    <property type="match status" value="1"/>
</dbReference>
<accession>X1D5B7</accession>
<reference evidence="2" key="1">
    <citation type="journal article" date="2014" name="Front. Microbiol.">
        <title>High frequency of phylogenetically diverse reductive dehalogenase-homologous genes in deep subseafloor sedimentary metagenomes.</title>
        <authorList>
            <person name="Kawai M."/>
            <person name="Futagami T."/>
            <person name="Toyoda A."/>
            <person name="Takaki Y."/>
            <person name="Nishi S."/>
            <person name="Hori S."/>
            <person name="Arai W."/>
            <person name="Tsubouchi T."/>
            <person name="Morono Y."/>
            <person name="Uchiyama I."/>
            <person name="Ito T."/>
            <person name="Fujiyama A."/>
            <person name="Inagaki F."/>
            <person name="Takami H."/>
        </authorList>
    </citation>
    <scope>NUCLEOTIDE SEQUENCE</scope>
    <source>
        <strain evidence="2">Expedition CK06-06</strain>
    </source>
</reference>
<evidence type="ECO:0000256" key="1">
    <source>
        <dbReference type="ARBA" id="ARBA00009320"/>
    </source>
</evidence>
<dbReference type="Gene3D" id="3.20.10.10">
    <property type="entry name" value="D-amino Acid Aminotransferase, subunit A, domain 2"/>
    <property type="match status" value="1"/>
</dbReference>
<feature type="non-terminal residue" evidence="2">
    <location>
        <position position="264"/>
    </location>
</feature>
<dbReference type="Gene3D" id="3.30.470.10">
    <property type="match status" value="1"/>
</dbReference>
<dbReference type="EMBL" id="BART01030274">
    <property type="protein sequence ID" value="GAH15941.1"/>
    <property type="molecule type" value="Genomic_DNA"/>
</dbReference>
<gene>
    <name evidence="2" type="ORF">S01H4_52909</name>
</gene>
<sequence>MTTTVAYYNGKIVPHDTVSVPIYDAGFVLGTTITEQLRTFGQKLFRLDQHLARLKTSLELVGIDLPLNMAELGQVAEEVVAHNAALLDDGEEDLGLAIWITPGPYPTMAPPDVSGPSVCLHTYQLPFSLWADKYEKGLALAVPEIRQVSARCWPRELKCRSRMHYYLADRQANEIDPGARALLLDEDDFVTEATTASLVIYRQDEGLISPCKQRVLPGISVAAVEELAVTMGVPFLNRDITIDDIATADEALLASTTSCALPVV</sequence>
<evidence type="ECO:0008006" key="3">
    <source>
        <dbReference type="Google" id="ProtNLM"/>
    </source>
</evidence>
<organism evidence="2">
    <name type="scientific">marine sediment metagenome</name>
    <dbReference type="NCBI Taxonomy" id="412755"/>
    <lineage>
        <taxon>unclassified sequences</taxon>
        <taxon>metagenomes</taxon>
        <taxon>ecological metagenomes</taxon>
    </lineage>
</organism>
<dbReference type="InterPro" id="IPR050571">
    <property type="entry name" value="Class-IV_PLP-Dep_Aminotrnsfr"/>
</dbReference>